<evidence type="ECO:0000313" key="1">
    <source>
        <dbReference type="EMBL" id="TBU65750.1"/>
    </source>
</evidence>
<dbReference type="AlphaFoldDB" id="A0A4Q9PF31"/>
<evidence type="ECO:0000313" key="2">
    <source>
        <dbReference type="Proteomes" id="UP000292082"/>
    </source>
</evidence>
<dbReference type="InterPro" id="IPR045340">
    <property type="entry name" value="DUF6533"/>
</dbReference>
<gene>
    <name evidence="1" type="ORF">BD310DRAFT_911983</name>
</gene>
<sequence>MDSTIGADSQEELQDLMSYLVATEIFNFTDLAVFVVILYEYLITVDREVHFAWGRKLSWARCVFLLNRYLTILVYLVVLGPLLPTVNTFVNVFRSCVFLTRMMQALQVTLYIVWAAFAGIRIYAISARNRVVSVIVVALALVPAVTNAYVSTLTPVAVTPQGCMGSMNLSIITWTTSCMILSDAIVIIVTWIKTWSTIRAAERLNVKMSFTNLVLKEGMLYFSIALSLNIVQIIFDFVEVDDFSLILPFLNMFTPILISRFFLDLDDLVTTHDPQSPWTTLTGTGRQAIESTIRFADLSRATSSYPQSAAHITGFHSEGGIEDIDSLFTEKGYRPSETW</sequence>
<dbReference type="Pfam" id="PF20151">
    <property type="entry name" value="DUF6533"/>
    <property type="match status" value="1"/>
</dbReference>
<organism evidence="1 2">
    <name type="scientific">Dichomitus squalens</name>
    <dbReference type="NCBI Taxonomy" id="114155"/>
    <lineage>
        <taxon>Eukaryota</taxon>
        <taxon>Fungi</taxon>
        <taxon>Dikarya</taxon>
        <taxon>Basidiomycota</taxon>
        <taxon>Agaricomycotina</taxon>
        <taxon>Agaricomycetes</taxon>
        <taxon>Polyporales</taxon>
        <taxon>Polyporaceae</taxon>
        <taxon>Dichomitus</taxon>
    </lineage>
</organism>
<accession>A0A4Q9PF31</accession>
<dbReference type="EMBL" id="ML145084">
    <property type="protein sequence ID" value="TBU65750.1"/>
    <property type="molecule type" value="Genomic_DNA"/>
</dbReference>
<reference evidence="1 2" key="1">
    <citation type="submission" date="2019-01" db="EMBL/GenBank/DDBJ databases">
        <title>Draft genome sequences of three monokaryotic isolates of the white-rot basidiomycete fungus Dichomitus squalens.</title>
        <authorList>
            <consortium name="DOE Joint Genome Institute"/>
            <person name="Lopez S.C."/>
            <person name="Andreopoulos B."/>
            <person name="Pangilinan J."/>
            <person name="Lipzen A."/>
            <person name="Riley R."/>
            <person name="Ahrendt S."/>
            <person name="Ng V."/>
            <person name="Barry K."/>
            <person name="Daum C."/>
            <person name="Grigoriev I.V."/>
            <person name="Hilden K.S."/>
            <person name="Makela M.R."/>
            <person name="de Vries R.P."/>
        </authorList>
    </citation>
    <scope>NUCLEOTIDE SEQUENCE [LARGE SCALE GENOMIC DNA]</scope>
    <source>
        <strain evidence="1 2">CBS 464.89</strain>
    </source>
</reference>
<keyword evidence="2" id="KW-1185">Reference proteome</keyword>
<proteinExistence type="predicted"/>
<dbReference type="Proteomes" id="UP000292082">
    <property type="component" value="Unassembled WGS sequence"/>
</dbReference>
<name>A0A4Q9PF31_9APHY</name>
<protein>
    <submittedName>
        <fullName evidence="1">Uncharacterized protein</fullName>
    </submittedName>
</protein>